<evidence type="ECO:0000259" key="2">
    <source>
        <dbReference type="Pfam" id="PF00535"/>
    </source>
</evidence>
<dbReference type="STRING" id="185008.bhn_I0501"/>
<protein>
    <submittedName>
        <fullName evidence="3">Dolichol-phosphate mannosyltransferase</fullName>
    </submittedName>
</protein>
<feature type="transmembrane region" description="Helical" evidence="1">
    <location>
        <begin position="228"/>
        <end position="248"/>
    </location>
</feature>
<evidence type="ECO:0000256" key="1">
    <source>
        <dbReference type="SAM" id="Phobius"/>
    </source>
</evidence>
<keyword evidence="3" id="KW-0808">Transferase</keyword>
<keyword evidence="1" id="KW-1133">Transmembrane helix</keyword>
<proteinExistence type="predicted"/>
<keyword evidence="4" id="KW-1185">Reference proteome</keyword>
<dbReference type="AlphaFoldDB" id="A0A1G5E4B8"/>
<dbReference type="InterPro" id="IPR050256">
    <property type="entry name" value="Glycosyltransferase_2"/>
</dbReference>
<dbReference type="EMBL" id="FMUR01000010">
    <property type="protein sequence ID" value="SCY21368.1"/>
    <property type="molecule type" value="Genomic_DNA"/>
</dbReference>
<organism evidence="3 4">
    <name type="scientific">Butyrivibrio hungatei</name>
    <dbReference type="NCBI Taxonomy" id="185008"/>
    <lineage>
        <taxon>Bacteria</taxon>
        <taxon>Bacillati</taxon>
        <taxon>Bacillota</taxon>
        <taxon>Clostridia</taxon>
        <taxon>Lachnospirales</taxon>
        <taxon>Lachnospiraceae</taxon>
        <taxon>Butyrivibrio</taxon>
    </lineage>
</organism>
<dbReference type="GO" id="GO:0005886">
    <property type="term" value="C:plasma membrane"/>
    <property type="evidence" value="ECO:0007669"/>
    <property type="project" value="TreeGrafter"/>
</dbReference>
<dbReference type="Proteomes" id="UP000183047">
    <property type="component" value="Unassembled WGS sequence"/>
</dbReference>
<dbReference type="OrthoDB" id="9807778at2"/>
<accession>A0A1G5E4B8</accession>
<dbReference type="InterPro" id="IPR029044">
    <property type="entry name" value="Nucleotide-diphossugar_trans"/>
</dbReference>
<dbReference type="Pfam" id="PF00535">
    <property type="entry name" value="Glycos_transf_2"/>
    <property type="match status" value="1"/>
</dbReference>
<dbReference type="Gene3D" id="3.90.550.10">
    <property type="entry name" value="Spore Coat Polysaccharide Biosynthesis Protein SpsA, Chain A"/>
    <property type="match status" value="1"/>
</dbReference>
<dbReference type="SUPFAM" id="SSF53448">
    <property type="entry name" value="Nucleotide-diphospho-sugar transferases"/>
    <property type="match status" value="1"/>
</dbReference>
<keyword evidence="1" id="KW-0472">Membrane</keyword>
<name>A0A1G5E4B8_9FIRM</name>
<reference evidence="4" key="1">
    <citation type="submission" date="2016-10" db="EMBL/GenBank/DDBJ databases">
        <authorList>
            <person name="Varghese N."/>
            <person name="Submissions S."/>
        </authorList>
    </citation>
    <scope>NUCLEOTIDE SEQUENCE [LARGE SCALE GENOMIC DNA]</scope>
    <source>
        <strain evidence="4">XBD2006</strain>
    </source>
</reference>
<evidence type="ECO:0000313" key="3">
    <source>
        <dbReference type="EMBL" id="SCY21368.1"/>
    </source>
</evidence>
<dbReference type="PANTHER" id="PTHR48090">
    <property type="entry name" value="UNDECAPRENYL-PHOSPHATE 4-DEOXY-4-FORMAMIDO-L-ARABINOSE TRANSFERASE-RELATED"/>
    <property type="match status" value="1"/>
</dbReference>
<keyword evidence="3" id="KW-0328">Glycosyltransferase</keyword>
<dbReference type="InterPro" id="IPR001173">
    <property type="entry name" value="Glyco_trans_2-like"/>
</dbReference>
<dbReference type="PANTHER" id="PTHR48090:SF8">
    <property type="entry name" value="GLYCOSYLTRANSFERASE CSBB-RELATED"/>
    <property type="match status" value="1"/>
</dbReference>
<dbReference type="GO" id="GO:0016757">
    <property type="term" value="F:glycosyltransferase activity"/>
    <property type="evidence" value="ECO:0007669"/>
    <property type="project" value="UniProtKB-KW"/>
</dbReference>
<dbReference type="RefSeq" id="WP_026655822.1">
    <property type="nucleotide sequence ID" value="NZ_FMUR01000010.1"/>
</dbReference>
<feature type="domain" description="Glycosyltransferase 2-like" evidence="2">
    <location>
        <begin position="5"/>
        <end position="131"/>
    </location>
</feature>
<feature type="transmembrane region" description="Helical" evidence="1">
    <location>
        <begin position="260"/>
        <end position="287"/>
    </location>
</feature>
<evidence type="ECO:0000313" key="4">
    <source>
        <dbReference type="Proteomes" id="UP000183047"/>
    </source>
</evidence>
<dbReference type="CDD" id="cd04187">
    <property type="entry name" value="DPM1_like_bac"/>
    <property type="match status" value="1"/>
</dbReference>
<keyword evidence="1" id="KW-0812">Transmembrane</keyword>
<gene>
    <name evidence="3" type="ORF">SAMN02910451_01757</name>
</gene>
<sequence length="314" mass="35767">MSKLSIVIPVYYNSDTLELLYDDLKEKVLGKLEEYEIVFVDDGSGDNSWEIINKIAAMDKNVVATKLSRNFGEHAALLAGLSVCTGDCAVTKQADLQEDSTLILEMYESWKRGNKVVLAIRGSRDENAVKKFFAGCYYWLVRKTINKDMPQGGCDCYLVDRQVIKVLEMMDEKNSSLTLQVMWVGFKTEKIYFHRKDREVGKSRWTLGKKIKLVVDSMMSFSYFPIRCMATVGFVFALLSLIGIILTIKEKLTTGTPILGYASLMSVVLFGFGLIFIMLSMLGEYIWRTLEESRKRPPFIIDEVHRSQDDKGEK</sequence>